<evidence type="ECO:0000313" key="2">
    <source>
        <dbReference type="EMBL" id="CAG7657819.1"/>
    </source>
</evidence>
<sequence>MPDNPIKLALITGSVRGGRFGPVVAKWFAGQAQAHGEVEVDVIDLADYPLPLEMPPHGEMPPPEVGAVWARLQAKLASADAFVMVTPEYNHAVPASLKNAIDWFKQEWVAKPVGIVCYGGVGGGLRAAENLRLIFAELHAHTVRDTVSFHNSWGDFIQDGAIVSPEGSEAAAKTLLDQVVWWGQALRDAREKRPYLN</sequence>
<accession>A0A9W4H8E7</accession>
<reference evidence="2" key="1">
    <citation type="submission" date="2021-06" db="EMBL/GenBank/DDBJ databases">
        <authorList>
            <person name="Arsene-Ploetze F."/>
        </authorList>
    </citation>
    <scope>NUCLEOTIDE SEQUENCE</scope>
    <source>
        <strain evidence="2">SBRY1</strain>
    </source>
</reference>
<organism evidence="2 3">
    <name type="scientific">Actinacidiphila bryophytorum</name>
    <dbReference type="NCBI Taxonomy" id="1436133"/>
    <lineage>
        <taxon>Bacteria</taxon>
        <taxon>Bacillati</taxon>
        <taxon>Actinomycetota</taxon>
        <taxon>Actinomycetes</taxon>
        <taxon>Kitasatosporales</taxon>
        <taxon>Streptomycetaceae</taxon>
        <taxon>Actinacidiphila</taxon>
    </lineage>
</organism>
<dbReference type="RefSeq" id="WP_205046225.1">
    <property type="nucleotide sequence ID" value="NZ_CAJVAX010000023.1"/>
</dbReference>
<dbReference type="Pfam" id="PF03358">
    <property type="entry name" value="FMN_red"/>
    <property type="match status" value="1"/>
</dbReference>
<keyword evidence="3" id="KW-1185">Reference proteome</keyword>
<dbReference type="InterPro" id="IPR029039">
    <property type="entry name" value="Flavoprotein-like_sf"/>
</dbReference>
<dbReference type="InterPro" id="IPR005025">
    <property type="entry name" value="FMN_Rdtase-like_dom"/>
</dbReference>
<dbReference type="GO" id="GO:0010181">
    <property type="term" value="F:FMN binding"/>
    <property type="evidence" value="ECO:0007669"/>
    <property type="project" value="TreeGrafter"/>
</dbReference>
<proteinExistence type="predicted"/>
<dbReference type="PANTHER" id="PTHR30543">
    <property type="entry name" value="CHROMATE REDUCTASE"/>
    <property type="match status" value="1"/>
</dbReference>
<evidence type="ECO:0000313" key="3">
    <source>
        <dbReference type="Proteomes" id="UP001153328"/>
    </source>
</evidence>
<gene>
    <name evidence="2" type="ORF">SBRY_90052</name>
</gene>
<dbReference type="Proteomes" id="UP001153328">
    <property type="component" value="Unassembled WGS sequence"/>
</dbReference>
<dbReference type="EMBL" id="CAJVAX010000023">
    <property type="protein sequence ID" value="CAG7657819.1"/>
    <property type="molecule type" value="Genomic_DNA"/>
</dbReference>
<protein>
    <submittedName>
        <fullName evidence="2">NADPH-dependent FMN reductase</fullName>
    </submittedName>
</protein>
<comment type="caution">
    <text evidence="2">The sequence shown here is derived from an EMBL/GenBank/DDBJ whole genome shotgun (WGS) entry which is preliminary data.</text>
</comment>
<dbReference type="Gene3D" id="3.40.50.360">
    <property type="match status" value="1"/>
</dbReference>
<evidence type="ECO:0000259" key="1">
    <source>
        <dbReference type="Pfam" id="PF03358"/>
    </source>
</evidence>
<dbReference type="GO" id="GO:0005829">
    <property type="term" value="C:cytosol"/>
    <property type="evidence" value="ECO:0007669"/>
    <property type="project" value="TreeGrafter"/>
</dbReference>
<dbReference type="GO" id="GO:0016491">
    <property type="term" value="F:oxidoreductase activity"/>
    <property type="evidence" value="ECO:0007669"/>
    <property type="project" value="InterPro"/>
</dbReference>
<name>A0A9W4H8E7_9ACTN</name>
<dbReference type="SUPFAM" id="SSF52218">
    <property type="entry name" value="Flavoproteins"/>
    <property type="match status" value="1"/>
</dbReference>
<feature type="domain" description="NADPH-dependent FMN reductase-like" evidence="1">
    <location>
        <begin position="7"/>
        <end position="153"/>
    </location>
</feature>
<dbReference type="AlphaFoldDB" id="A0A9W4H8E7"/>
<dbReference type="InterPro" id="IPR050712">
    <property type="entry name" value="NAD(P)H-dep_reductase"/>
</dbReference>
<dbReference type="PANTHER" id="PTHR30543:SF21">
    <property type="entry name" value="NAD(P)H-DEPENDENT FMN REDUCTASE LOT6"/>
    <property type="match status" value="1"/>
</dbReference>